<dbReference type="PANTHER" id="PTHR43793:SF1">
    <property type="entry name" value="FAD SYNTHASE"/>
    <property type="match status" value="1"/>
</dbReference>
<gene>
    <name evidence="4" type="ORF">PSR59_01225</name>
</gene>
<evidence type="ECO:0000313" key="5">
    <source>
        <dbReference type="Proteomes" id="UP001222683"/>
    </source>
</evidence>
<feature type="domain" description="Cytidyltransferase-like" evidence="3">
    <location>
        <begin position="5"/>
        <end position="130"/>
    </location>
</feature>
<name>A0AAQ3ATZ2_9LACO</name>
<dbReference type="InterPro" id="IPR014729">
    <property type="entry name" value="Rossmann-like_a/b/a_fold"/>
</dbReference>
<dbReference type="EMBL" id="CP117692">
    <property type="protein sequence ID" value="WDC82290.1"/>
    <property type="molecule type" value="Genomic_DNA"/>
</dbReference>
<dbReference type="Gene3D" id="3.40.50.620">
    <property type="entry name" value="HUPs"/>
    <property type="match status" value="1"/>
</dbReference>
<dbReference type="InterPro" id="IPR004821">
    <property type="entry name" value="Cyt_trans-like"/>
</dbReference>
<reference evidence="4" key="1">
    <citation type="submission" date="2023-02" db="EMBL/GenBank/DDBJ databases">
        <title>Complete genome sequence of Lactobacillus ruminis CACC888 isolated from Pig feces.</title>
        <authorList>
            <person name="Park S."/>
            <person name="Park M.A."/>
            <person name="Kim D.-H."/>
            <person name="Kim Y."/>
        </authorList>
    </citation>
    <scope>NUCLEOTIDE SEQUENCE</scope>
    <source>
        <strain evidence="4">CACC888</strain>
    </source>
</reference>
<dbReference type="InterPro" id="IPR050385">
    <property type="entry name" value="Archaeal_FAD_synthase"/>
</dbReference>
<protein>
    <submittedName>
        <fullName evidence="4">Adenylyltransferase/cytidyltransferase family protein</fullName>
    </submittedName>
</protein>
<proteinExistence type="predicted"/>
<dbReference type="GO" id="GO:0016779">
    <property type="term" value="F:nucleotidyltransferase activity"/>
    <property type="evidence" value="ECO:0007669"/>
    <property type="project" value="UniProtKB-KW"/>
</dbReference>
<dbReference type="RefSeq" id="WP_273745141.1">
    <property type="nucleotide sequence ID" value="NZ_CP117692.1"/>
</dbReference>
<evidence type="ECO:0000313" key="4">
    <source>
        <dbReference type="EMBL" id="WDC82290.1"/>
    </source>
</evidence>
<evidence type="ECO:0000256" key="2">
    <source>
        <dbReference type="ARBA" id="ARBA00022695"/>
    </source>
</evidence>
<dbReference type="SUPFAM" id="SSF52374">
    <property type="entry name" value="Nucleotidylyl transferase"/>
    <property type="match status" value="1"/>
</dbReference>
<evidence type="ECO:0000259" key="3">
    <source>
        <dbReference type="Pfam" id="PF01467"/>
    </source>
</evidence>
<dbReference type="NCBIfam" id="TIGR00125">
    <property type="entry name" value="cyt_tran_rel"/>
    <property type="match status" value="1"/>
</dbReference>
<accession>A0AAQ3ATZ2</accession>
<dbReference type="PANTHER" id="PTHR43793">
    <property type="entry name" value="FAD SYNTHASE"/>
    <property type="match status" value="1"/>
</dbReference>
<dbReference type="Proteomes" id="UP001222683">
    <property type="component" value="Chromosome"/>
</dbReference>
<keyword evidence="2 4" id="KW-0548">Nucleotidyltransferase</keyword>
<keyword evidence="1" id="KW-0808">Transferase</keyword>
<sequence length="132" mass="15537">MTKILTFGVYDYFHLGHLRLFKQCRKFADYLIVAVQDGEYILKYKPDSRIMYSTEERVEMIEALRTVDEVIVYDSVCSKTLEKIDFDILALGEDHQGSRFEEVEKWCNEHGKRVIRMKRTPGICSSMIKESL</sequence>
<dbReference type="Pfam" id="PF01467">
    <property type="entry name" value="CTP_transf_like"/>
    <property type="match status" value="1"/>
</dbReference>
<dbReference type="AlphaFoldDB" id="A0AAQ3ATZ2"/>
<organism evidence="4 5">
    <name type="scientific">Ligilactobacillus ruminis</name>
    <dbReference type="NCBI Taxonomy" id="1623"/>
    <lineage>
        <taxon>Bacteria</taxon>
        <taxon>Bacillati</taxon>
        <taxon>Bacillota</taxon>
        <taxon>Bacilli</taxon>
        <taxon>Lactobacillales</taxon>
        <taxon>Lactobacillaceae</taxon>
        <taxon>Ligilactobacillus</taxon>
    </lineage>
</organism>
<evidence type="ECO:0000256" key="1">
    <source>
        <dbReference type="ARBA" id="ARBA00022679"/>
    </source>
</evidence>